<accession>A0A062XZA2</accession>
<protein>
    <recommendedName>
        <fullName evidence="1">Lon N-terminal domain-containing protein</fullName>
    </recommendedName>
</protein>
<dbReference type="RefSeq" id="WP_038046659.1">
    <property type="nucleotide sequence ID" value="NZ_JMFG01000004.1"/>
</dbReference>
<keyword evidence="3" id="KW-1185">Reference proteome</keyword>
<dbReference type="InterPro" id="IPR003111">
    <property type="entry name" value="Lon_prtase_N"/>
</dbReference>
<organism evidence="2 3">
    <name type="scientific">Thermoanaerobaculum aquaticum</name>
    <dbReference type="NCBI Taxonomy" id="1312852"/>
    <lineage>
        <taxon>Bacteria</taxon>
        <taxon>Pseudomonadati</taxon>
        <taxon>Acidobacteriota</taxon>
        <taxon>Thermoanaerobaculia</taxon>
        <taxon>Thermoanaerobaculales</taxon>
        <taxon>Thermoanaerobaculaceae</taxon>
        <taxon>Thermoanaerobaculum</taxon>
    </lineage>
</organism>
<feature type="domain" description="Lon N-terminal" evidence="1">
    <location>
        <begin position="6"/>
        <end position="182"/>
    </location>
</feature>
<dbReference type="STRING" id="1312852.EG19_09010"/>
<evidence type="ECO:0000313" key="2">
    <source>
        <dbReference type="EMBL" id="KDA54779.1"/>
    </source>
</evidence>
<proteinExistence type="predicted"/>
<gene>
    <name evidence="2" type="ORF">EG19_09010</name>
</gene>
<comment type="caution">
    <text evidence="2">The sequence shown here is derived from an EMBL/GenBank/DDBJ whole genome shotgun (WGS) entry which is preliminary data.</text>
</comment>
<dbReference type="Proteomes" id="UP000027284">
    <property type="component" value="Unassembled WGS sequence"/>
</dbReference>
<dbReference type="Pfam" id="PF02190">
    <property type="entry name" value="LON_substr_bdg"/>
    <property type="match status" value="1"/>
</dbReference>
<sequence>MQAGFVLPLYPLDGFVLLPTLEVEVTPVGAVALEVIRRASAHDDLLVASFYEDEAVHEVGVRAQVIPTEKGRGSVIFRALSRCRLRQLEAEDIPMVRAENFPDTPRPLQRQEPLRRLLLRRFSRLWCDADRELCHGMRTLSLETLTWRLTAQLQLEPSQQQGLLNLADPVARGQVLLLALRELERRQRFLRPYMWLRKGGQWN</sequence>
<dbReference type="AlphaFoldDB" id="A0A062XZA2"/>
<evidence type="ECO:0000259" key="1">
    <source>
        <dbReference type="SMART" id="SM00464"/>
    </source>
</evidence>
<dbReference type="SUPFAM" id="SSF88697">
    <property type="entry name" value="PUA domain-like"/>
    <property type="match status" value="1"/>
</dbReference>
<dbReference type="InterPro" id="IPR015947">
    <property type="entry name" value="PUA-like_sf"/>
</dbReference>
<reference evidence="2 3" key="1">
    <citation type="submission" date="2014-04" db="EMBL/GenBank/DDBJ databases">
        <title>The Genome Sequence of Thermoanaerobaculum aquaticum MP-01, The First Cultivated Group 23 Acidobacterium.</title>
        <authorList>
            <person name="Stamps B.W."/>
            <person name="Losey N.A."/>
            <person name="Lawson P.A."/>
            <person name="Stevenson B.S."/>
        </authorList>
    </citation>
    <scope>NUCLEOTIDE SEQUENCE [LARGE SCALE GENOMIC DNA]</scope>
    <source>
        <strain evidence="2 3">MP-01</strain>
    </source>
</reference>
<name>A0A062XZA2_9BACT</name>
<dbReference type="SMART" id="SM00464">
    <property type="entry name" value="LON"/>
    <property type="match status" value="1"/>
</dbReference>
<dbReference type="EMBL" id="JMFG01000004">
    <property type="protein sequence ID" value="KDA54779.1"/>
    <property type="molecule type" value="Genomic_DNA"/>
</dbReference>
<evidence type="ECO:0000313" key="3">
    <source>
        <dbReference type="Proteomes" id="UP000027284"/>
    </source>
</evidence>